<dbReference type="SUPFAM" id="SSF52172">
    <property type="entry name" value="CheY-like"/>
    <property type="match status" value="1"/>
</dbReference>
<keyword evidence="1 6" id="KW-0597">Phosphoprotein</keyword>
<dbReference type="SMART" id="SM00448">
    <property type="entry name" value="REC"/>
    <property type="match status" value="1"/>
</dbReference>
<feature type="compositionally biased region" description="Basic and acidic residues" evidence="7">
    <location>
        <begin position="1"/>
        <end position="19"/>
    </location>
</feature>
<dbReference type="GO" id="GO:0000976">
    <property type="term" value="F:transcription cis-regulatory region binding"/>
    <property type="evidence" value="ECO:0007669"/>
    <property type="project" value="TreeGrafter"/>
</dbReference>
<dbReference type="Gene3D" id="3.40.50.2300">
    <property type="match status" value="1"/>
</dbReference>
<feature type="region of interest" description="Disordered" evidence="7">
    <location>
        <begin position="390"/>
        <end position="414"/>
    </location>
</feature>
<evidence type="ECO:0000256" key="5">
    <source>
        <dbReference type="ARBA" id="ARBA00023163"/>
    </source>
</evidence>
<dbReference type="Proteomes" id="UP000198397">
    <property type="component" value="Unassembled WGS sequence"/>
</dbReference>
<keyword evidence="2" id="KW-0902">Two-component regulatory system</keyword>
<dbReference type="Pfam" id="PF00072">
    <property type="entry name" value="Response_reg"/>
    <property type="match status" value="1"/>
</dbReference>
<feature type="region of interest" description="Disordered" evidence="7">
    <location>
        <begin position="330"/>
        <end position="367"/>
    </location>
</feature>
<evidence type="ECO:0000256" key="2">
    <source>
        <dbReference type="ARBA" id="ARBA00023012"/>
    </source>
</evidence>
<feature type="region of interest" description="Disordered" evidence="7">
    <location>
        <begin position="1"/>
        <end position="28"/>
    </location>
</feature>
<feature type="domain" description="Response regulatory" evidence="8">
    <location>
        <begin position="33"/>
        <end position="162"/>
    </location>
</feature>
<evidence type="ECO:0000256" key="6">
    <source>
        <dbReference type="PROSITE-ProRule" id="PRU00169"/>
    </source>
</evidence>
<feature type="modified residue" description="4-aspartylphosphate" evidence="6">
    <location>
        <position position="97"/>
    </location>
</feature>
<keyword evidence="3" id="KW-0805">Transcription regulation</keyword>
<dbReference type="PROSITE" id="PS50110">
    <property type="entry name" value="RESPONSE_REGULATORY"/>
    <property type="match status" value="1"/>
</dbReference>
<proteinExistence type="predicted"/>
<keyword evidence="4" id="KW-0238">DNA-binding</keyword>
<dbReference type="AlphaFoldDB" id="A0A238VJU8"/>
<keyword evidence="5" id="KW-0804">Transcription</keyword>
<dbReference type="PANTHER" id="PTHR48111:SF1">
    <property type="entry name" value="TWO-COMPONENT RESPONSE REGULATOR ORR33"/>
    <property type="match status" value="1"/>
</dbReference>
<evidence type="ECO:0000256" key="1">
    <source>
        <dbReference type="ARBA" id="ARBA00022553"/>
    </source>
</evidence>
<organism evidence="9 10">
    <name type="scientific">Halorubrum vacuolatum</name>
    <name type="common">Natronobacterium vacuolatum</name>
    <dbReference type="NCBI Taxonomy" id="63740"/>
    <lineage>
        <taxon>Archaea</taxon>
        <taxon>Methanobacteriati</taxon>
        <taxon>Methanobacteriota</taxon>
        <taxon>Stenosarchaea group</taxon>
        <taxon>Halobacteria</taxon>
        <taxon>Halobacteriales</taxon>
        <taxon>Haloferacaceae</taxon>
        <taxon>Halorubrum</taxon>
    </lineage>
</organism>
<dbReference type="InterPro" id="IPR039420">
    <property type="entry name" value="WalR-like"/>
</dbReference>
<evidence type="ECO:0000313" key="10">
    <source>
        <dbReference type="Proteomes" id="UP000198397"/>
    </source>
</evidence>
<dbReference type="GO" id="GO:0006355">
    <property type="term" value="P:regulation of DNA-templated transcription"/>
    <property type="evidence" value="ECO:0007669"/>
    <property type="project" value="TreeGrafter"/>
</dbReference>
<accession>A0A238VJU8</accession>
<dbReference type="GO" id="GO:0005829">
    <property type="term" value="C:cytosol"/>
    <property type="evidence" value="ECO:0007669"/>
    <property type="project" value="TreeGrafter"/>
</dbReference>
<evidence type="ECO:0000313" key="9">
    <source>
        <dbReference type="EMBL" id="SNR34645.1"/>
    </source>
</evidence>
<dbReference type="GO" id="GO:0032993">
    <property type="term" value="C:protein-DNA complex"/>
    <property type="evidence" value="ECO:0007669"/>
    <property type="project" value="TreeGrafter"/>
</dbReference>
<evidence type="ECO:0000259" key="8">
    <source>
        <dbReference type="PROSITE" id="PS50110"/>
    </source>
</evidence>
<dbReference type="CDD" id="cd00156">
    <property type="entry name" value="REC"/>
    <property type="match status" value="1"/>
</dbReference>
<feature type="compositionally biased region" description="Basic and acidic residues" evidence="7">
    <location>
        <begin position="332"/>
        <end position="343"/>
    </location>
</feature>
<dbReference type="OrthoDB" id="3369at2157"/>
<dbReference type="GO" id="GO:0000156">
    <property type="term" value="F:phosphorelay response regulator activity"/>
    <property type="evidence" value="ECO:0007669"/>
    <property type="project" value="TreeGrafter"/>
</dbReference>
<evidence type="ECO:0000256" key="4">
    <source>
        <dbReference type="ARBA" id="ARBA00023125"/>
    </source>
</evidence>
<reference evidence="9 10" key="1">
    <citation type="submission" date="2017-06" db="EMBL/GenBank/DDBJ databases">
        <authorList>
            <person name="Kim H.J."/>
            <person name="Triplett B.A."/>
        </authorList>
    </citation>
    <scope>NUCLEOTIDE SEQUENCE [LARGE SCALE GENOMIC DNA]</scope>
    <source>
        <strain evidence="9 10">DSM 8800</strain>
    </source>
</reference>
<gene>
    <name evidence="9" type="ORF">SAMN06264855_10327</name>
</gene>
<keyword evidence="10" id="KW-1185">Reference proteome</keyword>
<dbReference type="InterPro" id="IPR001789">
    <property type="entry name" value="Sig_transdc_resp-reg_receiver"/>
</dbReference>
<protein>
    <submittedName>
        <fullName evidence="9">Response regulator receiver domain-containing protein</fullName>
    </submittedName>
</protein>
<dbReference type="RefSeq" id="WP_089383835.1">
    <property type="nucleotide sequence ID" value="NZ_FZNQ01000003.1"/>
</dbReference>
<dbReference type="InterPro" id="IPR011006">
    <property type="entry name" value="CheY-like_superfamily"/>
</dbReference>
<sequence length="414" mass="45176">MTDDRTGRENIDNRADREATNGPSAGKGIEDVDLLLVEDNHDDARFVERLVHERQSLRRTDGGTPMIEVRSIDHVDRLADAIGRVRSKQPPDVVLLDLMLPDSRGLTTVERMLDGAPTIPIVVLTGQDEPVVGIEAVRRGAQDYLNKDDITGEGVLRALRNAMERSRTRRELADRNHRLDLLHRIVRRDIRNELSVVIGLGDGLRESVPPAEVDAVETLLEAAERAAELTDTAADVIDVISTDEVGSVRDLHAALDAAIDRVHAETAVRVVVDPTDTDVDEPITVRASPMLESAFVQLLSDAVDRVDRPDPRVDTTIEVTETSASVAFTGDIDGRFGTHHDSATEPMAGRSTTAGDGPSDRDPPRSAMRVGSYLAATLFESFDGDIHVEREGDGPRITVTLPRAPCRTAGRSEE</sequence>
<name>A0A238VJU8_HALVU</name>
<evidence type="ECO:0000256" key="3">
    <source>
        <dbReference type="ARBA" id="ARBA00023015"/>
    </source>
</evidence>
<evidence type="ECO:0000256" key="7">
    <source>
        <dbReference type="SAM" id="MobiDB-lite"/>
    </source>
</evidence>
<dbReference type="EMBL" id="FZNQ01000003">
    <property type="protein sequence ID" value="SNR34645.1"/>
    <property type="molecule type" value="Genomic_DNA"/>
</dbReference>
<dbReference type="PANTHER" id="PTHR48111">
    <property type="entry name" value="REGULATOR OF RPOS"/>
    <property type="match status" value="1"/>
</dbReference>